<dbReference type="GO" id="GO:0000287">
    <property type="term" value="F:magnesium ion binding"/>
    <property type="evidence" value="ECO:0007669"/>
    <property type="project" value="UniProtKB-UniRule"/>
</dbReference>
<evidence type="ECO:0000256" key="10">
    <source>
        <dbReference type="HAMAP-Rule" id="MF_00097"/>
    </source>
</evidence>
<dbReference type="AlphaFoldDB" id="A0A953J4K4"/>
<dbReference type="InterPro" id="IPR034291">
    <property type="entry name" value="TMP_synthase"/>
</dbReference>
<organism evidence="14 15">
    <name type="scientific">Candidatus Nitrobium versatile</name>
    <dbReference type="NCBI Taxonomy" id="2884831"/>
    <lineage>
        <taxon>Bacteria</taxon>
        <taxon>Pseudomonadati</taxon>
        <taxon>Nitrospirota</taxon>
        <taxon>Nitrospiria</taxon>
        <taxon>Nitrospirales</taxon>
        <taxon>Nitrospiraceae</taxon>
        <taxon>Candidatus Nitrobium</taxon>
    </lineage>
</organism>
<evidence type="ECO:0000256" key="9">
    <source>
        <dbReference type="ARBA" id="ARBA00047883"/>
    </source>
</evidence>
<comment type="catalytic activity">
    <reaction evidence="7 10 11">
        <text>4-methyl-5-(2-phosphooxyethyl)-thiazole + 4-amino-2-methyl-5-(diphosphooxymethyl)pyrimidine + H(+) = thiamine phosphate + diphosphate</text>
        <dbReference type="Rhea" id="RHEA:22328"/>
        <dbReference type="ChEBI" id="CHEBI:15378"/>
        <dbReference type="ChEBI" id="CHEBI:33019"/>
        <dbReference type="ChEBI" id="CHEBI:37575"/>
        <dbReference type="ChEBI" id="CHEBI:57841"/>
        <dbReference type="ChEBI" id="CHEBI:58296"/>
        <dbReference type="EC" id="2.5.1.3"/>
    </reaction>
</comment>
<feature type="binding site" evidence="10">
    <location>
        <position position="68"/>
    </location>
    <ligand>
        <name>Mg(2+)</name>
        <dbReference type="ChEBI" id="CHEBI:18420"/>
    </ligand>
</feature>
<dbReference type="GO" id="GO:0005737">
    <property type="term" value="C:cytoplasm"/>
    <property type="evidence" value="ECO:0007669"/>
    <property type="project" value="TreeGrafter"/>
</dbReference>
<dbReference type="EMBL" id="JAIOIV010000033">
    <property type="protein sequence ID" value="MBZ0155468.1"/>
    <property type="molecule type" value="Genomic_DNA"/>
</dbReference>
<feature type="binding site" evidence="10">
    <location>
        <position position="87"/>
    </location>
    <ligand>
        <name>Mg(2+)</name>
        <dbReference type="ChEBI" id="CHEBI:18420"/>
    </ligand>
</feature>
<name>A0A953J4K4_9BACT</name>
<comment type="cofactor">
    <cofactor evidence="10">
        <name>Mg(2+)</name>
        <dbReference type="ChEBI" id="CHEBI:18420"/>
    </cofactor>
    <text evidence="10">Binds 1 Mg(2+) ion per subunit.</text>
</comment>
<comment type="function">
    <text evidence="1 10">Condenses 4-methyl-5-(beta-hydroxyethyl)thiazole monophosphate (THZ-P) and 2-methyl-4-amino-5-hydroxymethyl pyrimidine pyrophosphate (HMP-PP) to form thiamine monophosphate (TMP).</text>
</comment>
<evidence type="ECO:0000313" key="14">
    <source>
        <dbReference type="EMBL" id="MBZ0155468.1"/>
    </source>
</evidence>
<comment type="similarity">
    <text evidence="10 11">Belongs to the thiamine-phosphate synthase family.</text>
</comment>
<evidence type="ECO:0000256" key="12">
    <source>
        <dbReference type="RuleBase" id="RU004253"/>
    </source>
</evidence>
<accession>A0A953J4K4</accession>
<proteinExistence type="inferred from homology"/>
<dbReference type="Proteomes" id="UP000705867">
    <property type="component" value="Unassembled WGS sequence"/>
</dbReference>
<protein>
    <recommendedName>
        <fullName evidence="10">Thiamine-phosphate synthase</fullName>
        <shortName evidence="10">TP synthase</shortName>
        <shortName evidence="10">TPS</shortName>
        <ecNumber evidence="10">2.5.1.3</ecNumber>
    </recommendedName>
    <alternativeName>
        <fullName evidence="10">Thiamine-phosphate pyrophosphorylase</fullName>
        <shortName evidence="10">TMP pyrophosphorylase</shortName>
        <shortName evidence="10">TMP-PPase</shortName>
    </alternativeName>
</protein>
<evidence type="ECO:0000256" key="4">
    <source>
        <dbReference type="ARBA" id="ARBA00022723"/>
    </source>
</evidence>
<dbReference type="InterPro" id="IPR036206">
    <property type="entry name" value="ThiamineP_synth_sf"/>
</dbReference>
<evidence type="ECO:0000256" key="1">
    <source>
        <dbReference type="ARBA" id="ARBA00003814"/>
    </source>
</evidence>
<comment type="caution">
    <text evidence="10">Lacks conserved residue(s) required for the propagation of feature annotation.</text>
</comment>
<comment type="catalytic activity">
    <reaction evidence="9 10 11">
        <text>2-[(2R,5Z)-2-carboxy-4-methylthiazol-5(2H)-ylidene]ethyl phosphate + 4-amino-2-methyl-5-(diphosphooxymethyl)pyrimidine + 2 H(+) = thiamine phosphate + CO2 + diphosphate</text>
        <dbReference type="Rhea" id="RHEA:47844"/>
        <dbReference type="ChEBI" id="CHEBI:15378"/>
        <dbReference type="ChEBI" id="CHEBI:16526"/>
        <dbReference type="ChEBI" id="CHEBI:33019"/>
        <dbReference type="ChEBI" id="CHEBI:37575"/>
        <dbReference type="ChEBI" id="CHEBI:57841"/>
        <dbReference type="ChEBI" id="CHEBI:62899"/>
        <dbReference type="EC" id="2.5.1.3"/>
    </reaction>
</comment>
<evidence type="ECO:0000256" key="3">
    <source>
        <dbReference type="ARBA" id="ARBA00022679"/>
    </source>
</evidence>
<dbReference type="GO" id="GO:0009229">
    <property type="term" value="P:thiamine diphosphate biosynthetic process"/>
    <property type="evidence" value="ECO:0007669"/>
    <property type="project" value="UniProtKB-UniRule"/>
</dbReference>
<dbReference type="PANTHER" id="PTHR20857">
    <property type="entry name" value="THIAMINE-PHOSPHATE PYROPHOSPHORYLASE"/>
    <property type="match status" value="1"/>
</dbReference>
<dbReference type="NCBIfam" id="TIGR00693">
    <property type="entry name" value="thiE"/>
    <property type="match status" value="1"/>
</dbReference>
<dbReference type="PANTHER" id="PTHR20857:SF23">
    <property type="entry name" value="THIAMINE BIOSYNTHETIC BIFUNCTIONAL ENZYME"/>
    <property type="match status" value="1"/>
</dbReference>
<dbReference type="EC" id="2.5.1.3" evidence="10"/>
<keyword evidence="3 10" id="KW-0808">Transferase</keyword>
<dbReference type="Gene3D" id="3.20.20.70">
    <property type="entry name" value="Aldolase class I"/>
    <property type="match status" value="1"/>
</dbReference>
<keyword evidence="5 10" id="KW-0460">Magnesium</keyword>
<dbReference type="SUPFAM" id="SSF51391">
    <property type="entry name" value="Thiamin phosphate synthase"/>
    <property type="match status" value="1"/>
</dbReference>
<gene>
    <name evidence="10 14" type="primary">thiE</name>
    <name evidence="14" type="ORF">K8I29_04530</name>
</gene>
<dbReference type="GO" id="GO:0009228">
    <property type="term" value="P:thiamine biosynthetic process"/>
    <property type="evidence" value="ECO:0007669"/>
    <property type="project" value="UniProtKB-KW"/>
</dbReference>
<dbReference type="Pfam" id="PF02581">
    <property type="entry name" value="TMP-TENI"/>
    <property type="match status" value="1"/>
</dbReference>
<evidence type="ECO:0000256" key="7">
    <source>
        <dbReference type="ARBA" id="ARBA00047334"/>
    </source>
</evidence>
<feature type="binding site" evidence="10">
    <location>
        <begin position="35"/>
        <end position="39"/>
    </location>
    <ligand>
        <name>4-amino-2-methyl-5-(diphosphooxymethyl)pyrimidine</name>
        <dbReference type="ChEBI" id="CHEBI:57841"/>
    </ligand>
</feature>
<evidence type="ECO:0000259" key="13">
    <source>
        <dbReference type="Pfam" id="PF02581"/>
    </source>
</evidence>
<reference evidence="14" key="1">
    <citation type="journal article" date="2021" name="bioRxiv">
        <title>Unraveling nitrogen, sulfur and carbon metabolic pathways and microbial community transcriptional responses to substrate deprivation and toxicity stresses in a bioreactor mimicking anoxic brackish coastal sediment conditions.</title>
        <authorList>
            <person name="Martins P.D."/>
            <person name="Echeveste M.J."/>
            <person name="Arshad A."/>
            <person name="Kurth J."/>
            <person name="Ouboter H."/>
            <person name="Jetten M.S.M."/>
            <person name="Welte C.U."/>
        </authorList>
    </citation>
    <scope>NUCLEOTIDE SEQUENCE</scope>
    <source>
        <strain evidence="14">MAG_39</strain>
    </source>
</reference>
<dbReference type="GO" id="GO:0004789">
    <property type="term" value="F:thiamine-phosphate diphosphorylase activity"/>
    <property type="evidence" value="ECO:0007669"/>
    <property type="project" value="UniProtKB-UniRule"/>
</dbReference>
<feature type="binding site" evidence="10">
    <location>
        <position position="105"/>
    </location>
    <ligand>
        <name>4-amino-2-methyl-5-(diphosphooxymethyl)pyrimidine</name>
        <dbReference type="ChEBI" id="CHEBI:57841"/>
    </ligand>
</feature>
<comment type="catalytic activity">
    <reaction evidence="8 10 11">
        <text>2-(2-carboxy-4-methylthiazol-5-yl)ethyl phosphate + 4-amino-2-methyl-5-(diphosphooxymethyl)pyrimidine + 2 H(+) = thiamine phosphate + CO2 + diphosphate</text>
        <dbReference type="Rhea" id="RHEA:47848"/>
        <dbReference type="ChEBI" id="CHEBI:15378"/>
        <dbReference type="ChEBI" id="CHEBI:16526"/>
        <dbReference type="ChEBI" id="CHEBI:33019"/>
        <dbReference type="ChEBI" id="CHEBI:37575"/>
        <dbReference type="ChEBI" id="CHEBI:57841"/>
        <dbReference type="ChEBI" id="CHEBI:62890"/>
        <dbReference type="EC" id="2.5.1.3"/>
    </reaction>
</comment>
<feature type="binding site" evidence="10">
    <location>
        <position position="134"/>
    </location>
    <ligand>
        <name>4-amino-2-methyl-5-(diphosphooxymethyl)pyrimidine</name>
        <dbReference type="ChEBI" id="CHEBI:57841"/>
    </ligand>
</feature>
<evidence type="ECO:0000313" key="15">
    <source>
        <dbReference type="Proteomes" id="UP000705867"/>
    </source>
</evidence>
<dbReference type="InterPro" id="IPR013785">
    <property type="entry name" value="Aldolase_TIM"/>
</dbReference>
<feature type="binding site" evidence="10">
    <location>
        <position position="67"/>
    </location>
    <ligand>
        <name>4-amino-2-methyl-5-(diphosphooxymethyl)pyrimidine</name>
        <dbReference type="ChEBI" id="CHEBI:57841"/>
    </ligand>
</feature>
<evidence type="ECO:0000256" key="11">
    <source>
        <dbReference type="RuleBase" id="RU003826"/>
    </source>
</evidence>
<keyword evidence="4 10" id="KW-0479">Metal-binding</keyword>
<dbReference type="FunFam" id="3.20.20.70:FF:000096">
    <property type="entry name" value="Thiamine-phosphate synthase"/>
    <property type="match status" value="1"/>
</dbReference>
<keyword evidence="6 10" id="KW-0784">Thiamine biosynthesis</keyword>
<reference evidence="14" key="2">
    <citation type="submission" date="2021-08" db="EMBL/GenBank/DDBJ databases">
        <authorList>
            <person name="Dalcin Martins P."/>
        </authorList>
    </citation>
    <scope>NUCLEOTIDE SEQUENCE</scope>
    <source>
        <strain evidence="14">MAG_39</strain>
    </source>
</reference>
<dbReference type="HAMAP" id="MF_00097">
    <property type="entry name" value="TMP_synthase"/>
    <property type="match status" value="1"/>
</dbReference>
<sequence length="209" mass="22622">MKGIDRICFLTDARAGGSPGAVVRALLESGIRWVQYREKDKTKRDMYEEALHLRELTRRFGACFIVNDYADLALAVDADGVHLGQDDLPLAEARKIMGHRIIGISAHSLREAEEAERGGADYIGFGSIFPTTTKEVGAPRGVEVLKEIKAAVRIPVIAIGGIKADNAASVFAAGCDGVAVSSGLFCGDVRENAKRFLEIAHKGRVKREE</sequence>
<dbReference type="InterPro" id="IPR022998">
    <property type="entry name" value="ThiamineP_synth_TenI"/>
</dbReference>
<feature type="binding site" evidence="10">
    <location>
        <position position="161"/>
    </location>
    <ligand>
        <name>2-[(2R,5Z)-2-carboxy-4-methylthiazol-5(2H)-ylidene]ethyl phosphate</name>
        <dbReference type="ChEBI" id="CHEBI:62899"/>
    </ligand>
</feature>
<comment type="pathway">
    <text evidence="2 10 12">Cofactor biosynthesis; thiamine diphosphate biosynthesis; thiamine phosphate from 4-amino-2-methyl-5-diphosphomethylpyrimidine and 4-methyl-5-(2-phosphoethyl)-thiazole: step 1/1.</text>
</comment>
<comment type="caution">
    <text evidence="14">The sequence shown here is derived from an EMBL/GenBank/DDBJ whole genome shotgun (WGS) entry which is preliminary data.</text>
</comment>
<feature type="binding site" evidence="10">
    <location>
        <begin position="131"/>
        <end position="133"/>
    </location>
    <ligand>
        <name>2-[(2R,5Z)-2-carboxy-4-methylthiazol-5(2H)-ylidene]ethyl phosphate</name>
        <dbReference type="ChEBI" id="CHEBI:62899"/>
    </ligand>
</feature>
<dbReference type="CDD" id="cd00564">
    <property type="entry name" value="TMP_TenI"/>
    <property type="match status" value="1"/>
</dbReference>
<evidence type="ECO:0000256" key="8">
    <source>
        <dbReference type="ARBA" id="ARBA00047851"/>
    </source>
</evidence>
<evidence type="ECO:0000256" key="6">
    <source>
        <dbReference type="ARBA" id="ARBA00022977"/>
    </source>
</evidence>
<feature type="domain" description="Thiamine phosphate synthase/TenI" evidence="13">
    <location>
        <begin position="11"/>
        <end position="184"/>
    </location>
</feature>
<evidence type="ECO:0000256" key="2">
    <source>
        <dbReference type="ARBA" id="ARBA00005165"/>
    </source>
</evidence>
<evidence type="ECO:0000256" key="5">
    <source>
        <dbReference type="ARBA" id="ARBA00022842"/>
    </source>
</evidence>